<dbReference type="Proteomes" id="UP000700596">
    <property type="component" value="Unassembled WGS sequence"/>
</dbReference>
<dbReference type="PANTHER" id="PTHR42055">
    <property type="entry name" value="YALI0E03476P"/>
    <property type="match status" value="1"/>
</dbReference>
<dbReference type="OrthoDB" id="5312133at2759"/>
<evidence type="ECO:0000313" key="2">
    <source>
        <dbReference type="EMBL" id="KAH7116719.1"/>
    </source>
</evidence>
<reference evidence="2" key="1">
    <citation type="journal article" date="2021" name="Nat. Commun.">
        <title>Genetic determinants of endophytism in the Arabidopsis root mycobiome.</title>
        <authorList>
            <person name="Mesny F."/>
            <person name="Miyauchi S."/>
            <person name="Thiergart T."/>
            <person name="Pickel B."/>
            <person name="Atanasova L."/>
            <person name="Karlsson M."/>
            <person name="Huettel B."/>
            <person name="Barry K.W."/>
            <person name="Haridas S."/>
            <person name="Chen C."/>
            <person name="Bauer D."/>
            <person name="Andreopoulos W."/>
            <person name="Pangilinan J."/>
            <person name="LaButti K."/>
            <person name="Riley R."/>
            <person name="Lipzen A."/>
            <person name="Clum A."/>
            <person name="Drula E."/>
            <person name="Henrissat B."/>
            <person name="Kohler A."/>
            <person name="Grigoriev I.V."/>
            <person name="Martin F.M."/>
            <person name="Hacquard S."/>
        </authorList>
    </citation>
    <scope>NUCLEOTIDE SEQUENCE</scope>
    <source>
        <strain evidence="2">MPI-CAGE-CH-0243</strain>
    </source>
</reference>
<name>A0A9P9IEC5_9PLEO</name>
<dbReference type="EMBL" id="JAGMWT010000014">
    <property type="protein sequence ID" value="KAH7116719.1"/>
    <property type="molecule type" value="Genomic_DNA"/>
</dbReference>
<evidence type="ECO:0000256" key="1">
    <source>
        <dbReference type="SAM" id="Phobius"/>
    </source>
</evidence>
<keyword evidence="1" id="KW-0812">Transmembrane</keyword>
<dbReference type="AlphaFoldDB" id="A0A9P9IEC5"/>
<comment type="caution">
    <text evidence="2">The sequence shown here is derived from an EMBL/GenBank/DDBJ whole genome shotgun (WGS) entry which is preliminary data.</text>
</comment>
<organism evidence="2 3">
    <name type="scientific">Dendryphion nanum</name>
    <dbReference type="NCBI Taxonomy" id="256645"/>
    <lineage>
        <taxon>Eukaryota</taxon>
        <taxon>Fungi</taxon>
        <taxon>Dikarya</taxon>
        <taxon>Ascomycota</taxon>
        <taxon>Pezizomycotina</taxon>
        <taxon>Dothideomycetes</taxon>
        <taxon>Pleosporomycetidae</taxon>
        <taxon>Pleosporales</taxon>
        <taxon>Torulaceae</taxon>
        <taxon>Dendryphion</taxon>
    </lineage>
</organism>
<dbReference type="PANTHER" id="PTHR42055:SF1">
    <property type="entry name" value="YALI0E03476P"/>
    <property type="match status" value="1"/>
</dbReference>
<sequence length="654" mass="74042">MPVQHTFMGRPLRLRIPPRRFQLLFILALFIFFALTVYGPPRSAEGLYEDVAEAVKNPQNIHLPSVPKLPEFPPLPNPFGTPSHKPPVQPNSTATSQYGAIQWFQDFKWRIGFSSKVTLDENVAVLPPLQDRPPIYTFYDVKGKQDKKQSEAESRLILAWRRAWWAQGFKPQVLSRSEAEGHPQYQLLQRMRLDKVDAKVELELMRWLAWGYMGGGVLVNWLALPLAEHDNAMLNFLRRKEYPVLSRVESLQNGVFFGEEKAVNEAIKKVVGHAIFKNITASKDKIEELGKKTGGAVVNLLTEKDIAIDQKANGIAYYSIDTITGTYKPVAEKLANTTTYVDGLDMLTNLINAHAHLVFQETFPKGVAIVKPLPEHTTALMYETISIGRNLTQCPSTPLPKSCPPNRPKCRPCDSNKPLDLVLVPSFQNSPSTFQIGTVPHPYTLSSLHYARDTLDENFLRRNAERDQWLLAATLEVLGKDTTAEERIVHFKDIIASPSSTPSSLWLTAERESQADLDWVFGFSLPQTSSQGSQPDSRDPTLVIFPRPSEPKALASVPIPEERWIKNEEERLVKAREAIRSQDKRMKEVVTMVEQWNLADTEAWRFARAWSARRRREREVWEEEEKAFVGSERKSGVLRVGKGKGKGGKGRYGD</sequence>
<keyword evidence="3" id="KW-1185">Reference proteome</keyword>
<feature type="transmembrane region" description="Helical" evidence="1">
    <location>
        <begin position="21"/>
        <end position="39"/>
    </location>
</feature>
<keyword evidence="1" id="KW-1133">Transmembrane helix</keyword>
<accession>A0A9P9IEC5</accession>
<evidence type="ECO:0000313" key="3">
    <source>
        <dbReference type="Proteomes" id="UP000700596"/>
    </source>
</evidence>
<gene>
    <name evidence="2" type="ORF">B0J11DRAFT_494096</name>
</gene>
<proteinExistence type="predicted"/>
<protein>
    <submittedName>
        <fullName evidence="2">Uncharacterized protein</fullName>
    </submittedName>
</protein>
<keyword evidence="1" id="KW-0472">Membrane</keyword>